<dbReference type="Proteomes" id="UP000252586">
    <property type="component" value="Unassembled WGS sequence"/>
</dbReference>
<dbReference type="PROSITE" id="PS50011">
    <property type="entry name" value="PROTEIN_KINASE_DOM"/>
    <property type="match status" value="1"/>
</dbReference>
<accession>A0A366DJX3</accession>
<dbReference type="OrthoDB" id="9762169at2"/>
<dbReference type="PANTHER" id="PTHR43289:SF34">
    <property type="entry name" value="SERINE_THREONINE-PROTEIN KINASE YBDM-RELATED"/>
    <property type="match status" value="1"/>
</dbReference>
<comment type="caution">
    <text evidence="7">The sequence shown here is derived from an EMBL/GenBank/DDBJ whole genome shotgun (WGS) entry which is preliminary data.</text>
</comment>
<evidence type="ECO:0000256" key="5">
    <source>
        <dbReference type="PROSITE-ProRule" id="PRU10141"/>
    </source>
</evidence>
<dbReference type="PROSITE" id="PS00108">
    <property type="entry name" value="PROTEIN_KINASE_ST"/>
    <property type="match status" value="1"/>
</dbReference>
<dbReference type="Gene3D" id="3.30.200.20">
    <property type="entry name" value="Phosphorylase Kinase, domain 1"/>
    <property type="match status" value="1"/>
</dbReference>
<name>A0A366DJX3_9NOCA</name>
<dbReference type="PROSITE" id="PS00107">
    <property type="entry name" value="PROTEIN_KINASE_ATP"/>
    <property type="match status" value="1"/>
</dbReference>
<dbReference type="SMART" id="SM00220">
    <property type="entry name" value="S_TKc"/>
    <property type="match status" value="1"/>
</dbReference>
<dbReference type="CDD" id="cd14014">
    <property type="entry name" value="STKc_PknB_like"/>
    <property type="match status" value="1"/>
</dbReference>
<dbReference type="PANTHER" id="PTHR43289">
    <property type="entry name" value="MITOGEN-ACTIVATED PROTEIN KINASE KINASE KINASE 20-RELATED"/>
    <property type="match status" value="1"/>
</dbReference>
<keyword evidence="7" id="KW-0723">Serine/threonine-protein kinase</keyword>
<keyword evidence="3 7" id="KW-0418">Kinase</keyword>
<reference evidence="7 8" key="1">
    <citation type="submission" date="2018-06" db="EMBL/GenBank/DDBJ databases">
        <title>Genomic Encyclopedia of Type Strains, Phase IV (KMG-IV): sequencing the most valuable type-strain genomes for metagenomic binning, comparative biology and taxonomic classification.</title>
        <authorList>
            <person name="Goeker M."/>
        </authorList>
    </citation>
    <scope>NUCLEOTIDE SEQUENCE [LARGE SCALE GENOMIC DNA]</scope>
    <source>
        <strain evidence="7 8">DSM 44599</strain>
    </source>
</reference>
<protein>
    <submittedName>
        <fullName evidence="7">Serine/threonine protein kinase</fullName>
    </submittedName>
</protein>
<dbReference type="Pfam" id="PF00069">
    <property type="entry name" value="Pkinase"/>
    <property type="match status" value="1"/>
</dbReference>
<dbReference type="GO" id="GO:0005524">
    <property type="term" value="F:ATP binding"/>
    <property type="evidence" value="ECO:0007669"/>
    <property type="project" value="UniProtKB-UniRule"/>
</dbReference>
<feature type="domain" description="Protein kinase" evidence="6">
    <location>
        <begin position="16"/>
        <end position="266"/>
    </location>
</feature>
<dbReference type="InterPro" id="IPR011009">
    <property type="entry name" value="Kinase-like_dom_sf"/>
</dbReference>
<evidence type="ECO:0000256" key="2">
    <source>
        <dbReference type="ARBA" id="ARBA00022741"/>
    </source>
</evidence>
<dbReference type="RefSeq" id="WP_147265851.1">
    <property type="nucleotide sequence ID" value="NZ_CP107943.1"/>
</dbReference>
<feature type="binding site" evidence="5">
    <location>
        <position position="44"/>
    </location>
    <ligand>
        <name>ATP</name>
        <dbReference type="ChEBI" id="CHEBI:30616"/>
    </ligand>
</feature>
<evidence type="ECO:0000259" key="6">
    <source>
        <dbReference type="PROSITE" id="PS50011"/>
    </source>
</evidence>
<dbReference type="InterPro" id="IPR000719">
    <property type="entry name" value="Prot_kinase_dom"/>
</dbReference>
<keyword evidence="8" id="KW-1185">Reference proteome</keyword>
<dbReference type="InterPro" id="IPR017441">
    <property type="entry name" value="Protein_kinase_ATP_BS"/>
</dbReference>
<gene>
    <name evidence="7" type="ORF">DFR74_106211</name>
</gene>
<keyword evidence="2 5" id="KW-0547">Nucleotide-binding</keyword>
<dbReference type="AlphaFoldDB" id="A0A366DJX3"/>
<evidence type="ECO:0000256" key="4">
    <source>
        <dbReference type="ARBA" id="ARBA00022840"/>
    </source>
</evidence>
<dbReference type="SUPFAM" id="SSF56112">
    <property type="entry name" value="Protein kinase-like (PK-like)"/>
    <property type="match status" value="1"/>
</dbReference>
<keyword evidence="4 5" id="KW-0067">ATP-binding</keyword>
<proteinExistence type="predicted"/>
<dbReference type="Gene3D" id="1.10.510.10">
    <property type="entry name" value="Transferase(Phosphotransferase) domain 1"/>
    <property type="match status" value="1"/>
</dbReference>
<dbReference type="GO" id="GO:0004674">
    <property type="term" value="F:protein serine/threonine kinase activity"/>
    <property type="evidence" value="ECO:0007669"/>
    <property type="project" value="UniProtKB-KW"/>
</dbReference>
<evidence type="ECO:0000256" key="1">
    <source>
        <dbReference type="ARBA" id="ARBA00022679"/>
    </source>
</evidence>
<evidence type="ECO:0000313" key="7">
    <source>
        <dbReference type="EMBL" id="RBO90326.1"/>
    </source>
</evidence>
<evidence type="ECO:0000256" key="3">
    <source>
        <dbReference type="ARBA" id="ARBA00022777"/>
    </source>
</evidence>
<dbReference type="InterPro" id="IPR008271">
    <property type="entry name" value="Ser/Thr_kinase_AS"/>
</dbReference>
<dbReference type="EMBL" id="QNRE01000006">
    <property type="protein sequence ID" value="RBO90326.1"/>
    <property type="molecule type" value="Genomic_DNA"/>
</dbReference>
<sequence length="618" mass="64099">MIEPPSPTDPTVIGRYRVLGVLGAGGMGRVLLGAGPDGRFVAIKQIHPHLVEDAEYRARFEREITVSMRVSGAFTAALVDYRLTGPAPWLASVFIPGMPLDRVVEELGPLPVPALRVLASGLASALHSVHGTGLIHRDLKPANVILAADGPRVIDFGIAQSAEGGVITEVGSLIGSPAYMSPEQATGEAMTGASDVFSLGSLLFLAATGESPFAAASVAYTMFNIVHREVELDRAPAELRALLSGCLAKDPADRPTPAQILDHLGVLPARARPWPEAVHAEIERRTRSLSILVADPDATHAIASAPLGPPPSPTRRHRGLVIGVAAAVLALVAGVTAVALRSTGDAPATAEGPAAQLPAVERWRGVDACAWLLDALGPELPADSVGAETTTDSWVWQPGPAWGCEGSSSAGRLNVELGAATDRFVDSGGTTAGLPLLRREGDCAVAVDGGATPRLGLVVTGSGRACGLTEYTLERLLGALDRLPADPGMTTLASVDPCSLVGEAELAALGAMGPGAPLSAHQCEWVGESRLRVTLALTRSSSLPVLPRYVDLGGGVLVTRDDYDGADTCTLLFRFRPVGETFVETVTVRLQSPARSRDDLCSIADGVVKPVVGRLPSA</sequence>
<keyword evidence="1" id="KW-0808">Transferase</keyword>
<dbReference type="STRING" id="1210090.GCA_001613185_04673"/>
<evidence type="ECO:0000313" key="8">
    <source>
        <dbReference type="Proteomes" id="UP000252586"/>
    </source>
</evidence>
<organism evidence="7 8">
    <name type="scientific">Nocardia puris</name>
    <dbReference type="NCBI Taxonomy" id="208602"/>
    <lineage>
        <taxon>Bacteria</taxon>
        <taxon>Bacillati</taxon>
        <taxon>Actinomycetota</taxon>
        <taxon>Actinomycetes</taxon>
        <taxon>Mycobacteriales</taxon>
        <taxon>Nocardiaceae</taxon>
        <taxon>Nocardia</taxon>
    </lineage>
</organism>